<evidence type="ECO:0000256" key="3">
    <source>
        <dbReference type="ARBA" id="ARBA00022801"/>
    </source>
</evidence>
<organism evidence="5">
    <name type="scientific">viral metagenome</name>
    <dbReference type="NCBI Taxonomy" id="1070528"/>
    <lineage>
        <taxon>unclassified sequences</taxon>
        <taxon>metagenomes</taxon>
        <taxon>organismal metagenomes</taxon>
    </lineage>
</organism>
<dbReference type="Gene3D" id="3.40.50.300">
    <property type="entry name" value="P-loop containing nucleotide triphosphate hydrolases"/>
    <property type="match status" value="1"/>
</dbReference>
<dbReference type="AlphaFoldDB" id="A0A6C0HJ74"/>
<name>A0A6C0HJ74_9ZZZZ</name>
<keyword evidence="2" id="KW-0645">Protease</keyword>
<dbReference type="Pfam" id="PF01434">
    <property type="entry name" value="Peptidase_M41"/>
    <property type="match status" value="1"/>
</dbReference>
<dbReference type="GO" id="GO:0016887">
    <property type="term" value="F:ATP hydrolysis activity"/>
    <property type="evidence" value="ECO:0007669"/>
    <property type="project" value="InterPro"/>
</dbReference>
<dbReference type="PANTHER" id="PTHR23076">
    <property type="entry name" value="METALLOPROTEASE M41 FTSH"/>
    <property type="match status" value="1"/>
</dbReference>
<dbReference type="InterPro" id="IPR003960">
    <property type="entry name" value="ATPase_AAA_CS"/>
</dbReference>
<dbReference type="GO" id="GO:0004176">
    <property type="term" value="F:ATP-dependent peptidase activity"/>
    <property type="evidence" value="ECO:0007669"/>
    <property type="project" value="InterPro"/>
</dbReference>
<dbReference type="InterPro" id="IPR037219">
    <property type="entry name" value="Peptidase_M41-like"/>
</dbReference>
<dbReference type="EMBL" id="MN739968">
    <property type="protein sequence ID" value="QHT80417.1"/>
    <property type="molecule type" value="Genomic_DNA"/>
</dbReference>
<dbReference type="SUPFAM" id="SSF140990">
    <property type="entry name" value="FtsH protease domain-like"/>
    <property type="match status" value="1"/>
</dbReference>
<accession>A0A6C0HJ74</accession>
<dbReference type="SUPFAM" id="SSF52540">
    <property type="entry name" value="P-loop containing nucleoside triphosphate hydrolases"/>
    <property type="match status" value="1"/>
</dbReference>
<dbReference type="Gene3D" id="1.10.8.60">
    <property type="match status" value="1"/>
</dbReference>
<dbReference type="SMART" id="SM00382">
    <property type="entry name" value="AAA"/>
    <property type="match status" value="1"/>
</dbReference>
<dbReference type="GO" id="GO:0009507">
    <property type="term" value="C:chloroplast"/>
    <property type="evidence" value="ECO:0007669"/>
    <property type="project" value="TreeGrafter"/>
</dbReference>
<dbReference type="GO" id="GO:0006508">
    <property type="term" value="P:proteolysis"/>
    <property type="evidence" value="ECO:0007669"/>
    <property type="project" value="UniProtKB-KW"/>
</dbReference>
<proteinExistence type="inferred from homology"/>
<dbReference type="InterPro" id="IPR027417">
    <property type="entry name" value="P-loop_NTPase"/>
</dbReference>
<dbReference type="GO" id="GO:0045037">
    <property type="term" value="P:protein import into chloroplast stroma"/>
    <property type="evidence" value="ECO:0007669"/>
    <property type="project" value="TreeGrafter"/>
</dbReference>
<evidence type="ECO:0000256" key="2">
    <source>
        <dbReference type="ARBA" id="ARBA00022670"/>
    </source>
</evidence>
<dbReference type="Pfam" id="PF17862">
    <property type="entry name" value="AAA_lid_3"/>
    <property type="match status" value="1"/>
</dbReference>
<protein>
    <recommendedName>
        <fullName evidence="4">AAA+ ATPase domain-containing protein</fullName>
    </recommendedName>
</protein>
<feature type="domain" description="AAA+ ATPase" evidence="4">
    <location>
        <begin position="172"/>
        <end position="311"/>
    </location>
</feature>
<dbReference type="InterPro" id="IPR000642">
    <property type="entry name" value="Peptidase_M41"/>
</dbReference>
<dbReference type="FunFam" id="3.40.50.300:FF:000982">
    <property type="entry name" value="Inactive ATP-dependent zinc metalloprotease FTSHI 2 like"/>
    <property type="match status" value="1"/>
</dbReference>
<evidence type="ECO:0000256" key="1">
    <source>
        <dbReference type="ARBA" id="ARBA00010044"/>
    </source>
</evidence>
<evidence type="ECO:0000313" key="5">
    <source>
        <dbReference type="EMBL" id="QHT80417.1"/>
    </source>
</evidence>
<dbReference type="InterPro" id="IPR003959">
    <property type="entry name" value="ATPase_AAA_core"/>
</dbReference>
<evidence type="ECO:0000259" key="4">
    <source>
        <dbReference type="SMART" id="SM00382"/>
    </source>
</evidence>
<dbReference type="InterPro" id="IPR003593">
    <property type="entry name" value="AAA+_ATPase"/>
</dbReference>
<keyword evidence="3" id="KW-0378">Hydrolase</keyword>
<dbReference type="GO" id="GO:0004222">
    <property type="term" value="F:metalloendopeptidase activity"/>
    <property type="evidence" value="ECO:0007669"/>
    <property type="project" value="InterPro"/>
</dbReference>
<dbReference type="Gene3D" id="1.20.58.760">
    <property type="entry name" value="Peptidase M41"/>
    <property type="match status" value="1"/>
</dbReference>
<sequence>MIFGVVFFCLALTVDAGFFIDKSQVSRSLYKKVSNPYGKKYKEHLNRKIQEERQLKNKYPVSKLYFEQQLKRLNSQNISLQYNTILNHDESVQDEPLFFYEVFVDDTDFSNSYNNHKRKKEPPAKSENFEVVRDNTFKFGDVGGYHNVKSELLQCIDLLKNFEKYKKYNVRIPKGLILEGPPGTGKTLFAKALAGESGCAFIPVSGSDFQEKYVGIGSSRMKELFKLANQNIPCIIFIDEIDAVGRKRSGDGESSSNERDSTLNSLLVELDGFKNNTGIFLIAATNRIDLLDPALTRPGRIDKKIFIGLPDSATRKAILDIHIQGKPHEKSIKIDELVLFLEGMTGAQIENLLNEAMLNALRHDRTEFTGKDFDLVLNKMMVGWQPNEHDFTSDIIDHIAIHEMGHAIVGIFSRHHSKMTKVIINLSSPKSPGYTVFESSTANIYTRESLFEHLMILLSGRIAEEIFYGKSVTTGALNDFEEALKLAEKMVLYYGMGTNVIYPSTSDKYKGMIDSDITELIHKAYNSAEIILTKSKMLLKETSEILKREKYLDAETIQELINKNHKYLAELKV</sequence>
<dbReference type="GO" id="GO:0005524">
    <property type="term" value="F:ATP binding"/>
    <property type="evidence" value="ECO:0007669"/>
    <property type="project" value="InterPro"/>
</dbReference>
<dbReference type="PROSITE" id="PS00674">
    <property type="entry name" value="AAA"/>
    <property type="match status" value="1"/>
</dbReference>
<reference evidence="5" key="1">
    <citation type="journal article" date="2020" name="Nature">
        <title>Giant virus diversity and host interactions through global metagenomics.</title>
        <authorList>
            <person name="Schulz F."/>
            <person name="Roux S."/>
            <person name="Paez-Espino D."/>
            <person name="Jungbluth S."/>
            <person name="Walsh D.A."/>
            <person name="Denef V.J."/>
            <person name="McMahon K.D."/>
            <person name="Konstantinidis K.T."/>
            <person name="Eloe-Fadrosh E.A."/>
            <person name="Kyrpides N.C."/>
            <person name="Woyke T."/>
        </authorList>
    </citation>
    <scope>NUCLEOTIDE SEQUENCE</scope>
    <source>
        <strain evidence="5">GVMAG-M-3300023184-120</strain>
    </source>
</reference>
<comment type="similarity">
    <text evidence="1">In the C-terminal section; belongs to the peptidase M41 family.</text>
</comment>
<dbReference type="InterPro" id="IPR041569">
    <property type="entry name" value="AAA_lid_3"/>
</dbReference>
<dbReference type="PANTHER" id="PTHR23076:SF56">
    <property type="entry name" value="INACTIVE ATP-DEPENDENT ZINC METALLOPROTEASE FTSHI 2, CHLOROPLASTIC-RELATED"/>
    <property type="match status" value="1"/>
</dbReference>
<dbReference type="Pfam" id="PF00004">
    <property type="entry name" value="AAA"/>
    <property type="match status" value="1"/>
</dbReference>